<organism evidence="1 2">
    <name type="scientific">Hymenolepis diminuta</name>
    <name type="common">Rat tapeworm</name>
    <dbReference type="NCBI Taxonomy" id="6216"/>
    <lineage>
        <taxon>Eukaryota</taxon>
        <taxon>Metazoa</taxon>
        <taxon>Spiralia</taxon>
        <taxon>Lophotrochozoa</taxon>
        <taxon>Platyhelminthes</taxon>
        <taxon>Cestoda</taxon>
        <taxon>Eucestoda</taxon>
        <taxon>Cyclophyllidea</taxon>
        <taxon>Hymenolepididae</taxon>
        <taxon>Hymenolepis</taxon>
    </lineage>
</organism>
<dbReference type="EMBL" id="CABIJS010000221">
    <property type="protein sequence ID" value="VUZ46405.1"/>
    <property type="molecule type" value="Genomic_DNA"/>
</dbReference>
<gene>
    <name evidence="1" type="ORF">WMSIL1_LOCUS6227</name>
</gene>
<sequence length="56" mass="6630">MPLNYMDLCGLNTRYFKLRFFHNILLLNSCPQNAFIPFRLTYSSNVNTENNRVVKS</sequence>
<dbReference type="AlphaFoldDB" id="A0A564YGJ7"/>
<reference evidence="1 2" key="1">
    <citation type="submission" date="2019-07" db="EMBL/GenBank/DDBJ databases">
        <authorList>
            <person name="Jastrzebski P J."/>
            <person name="Paukszto L."/>
            <person name="Jastrzebski P J."/>
        </authorList>
    </citation>
    <scope>NUCLEOTIDE SEQUENCE [LARGE SCALE GENOMIC DNA]</scope>
    <source>
        <strain evidence="1 2">WMS-il1</strain>
    </source>
</reference>
<accession>A0A564YGJ7</accession>
<evidence type="ECO:0000313" key="1">
    <source>
        <dbReference type="EMBL" id="VUZ46405.1"/>
    </source>
</evidence>
<dbReference type="Proteomes" id="UP000321570">
    <property type="component" value="Unassembled WGS sequence"/>
</dbReference>
<proteinExistence type="predicted"/>
<name>A0A564YGJ7_HYMDI</name>
<protein>
    <submittedName>
        <fullName evidence="1">Uncharacterized protein</fullName>
    </submittedName>
</protein>
<evidence type="ECO:0000313" key="2">
    <source>
        <dbReference type="Proteomes" id="UP000321570"/>
    </source>
</evidence>
<keyword evidence="2" id="KW-1185">Reference proteome</keyword>